<reference evidence="1" key="2">
    <citation type="submission" date="2017-11" db="EMBL/GenBank/DDBJ databases">
        <title>Coralsnake Venomics: Analyses of Venom Gland Transcriptomes and Proteomes of Six Brazilian Taxa.</title>
        <authorList>
            <person name="Aird S.D."/>
            <person name="Jorge da Silva N."/>
            <person name="Qiu L."/>
            <person name="Villar-Briones A."/>
            <person name="Aparecida-Saddi V."/>
            <person name="Campos-Telles M.P."/>
            <person name="Grau M."/>
            <person name="Mikheyev A.S."/>
        </authorList>
    </citation>
    <scope>NUCLEOTIDE SEQUENCE</scope>
    <source>
        <tissue evidence="1">Venom_gland</tissue>
    </source>
</reference>
<evidence type="ECO:0000313" key="1">
    <source>
        <dbReference type="EMBL" id="LAA91906.1"/>
    </source>
</evidence>
<dbReference type="AlphaFoldDB" id="A0A2D4J606"/>
<dbReference type="EMBL" id="IACK01158973">
    <property type="protein sequence ID" value="LAA91906.1"/>
    <property type="molecule type" value="Transcribed_RNA"/>
</dbReference>
<reference evidence="1" key="1">
    <citation type="submission" date="2017-07" db="EMBL/GenBank/DDBJ databases">
        <authorList>
            <person name="Mikheyev A."/>
            <person name="Grau M."/>
        </authorList>
    </citation>
    <scope>NUCLEOTIDE SEQUENCE</scope>
    <source>
        <tissue evidence="1">Venom_gland</tissue>
    </source>
</reference>
<proteinExistence type="predicted"/>
<sequence>MLWFYIVGYQLERYGFKTFSGTQLPGPLGPGTFSKLHPSCRGFVMRKTGKESIAPKDAPGEKTEWKSNILKQGYQTRGITFRQVSYRDSPPFAKPGVGVASE</sequence>
<protein>
    <submittedName>
        <fullName evidence="1">Uncharacterized protein</fullName>
    </submittedName>
</protein>
<accession>A0A2D4J606</accession>
<name>A0A2D4J606_MICLE</name>
<organism evidence="1">
    <name type="scientific">Micrurus lemniscatus lemniscatus</name>
    <dbReference type="NCBI Taxonomy" id="129467"/>
    <lineage>
        <taxon>Eukaryota</taxon>
        <taxon>Metazoa</taxon>
        <taxon>Chordata</taxon>
        <taxon>Craniata</taxon>
        <taxon>Vertebrata</taxon>
        <taxon>Euteleostomi</taxon>
        <taxon>Lepidosauria</taxon>
        <taxon>Squamata</taxon>
        <taxon>Bifurcata</taxon>
        <taxon>Unidentata</taxon>
        <taxon>Episquamata</taxon>
        <taxon>Toxicofera</taxon>
        <taxon>Serpentes</taxon>
        <taxon>Colubroidea</taxon>
        <taxon>Elapidae</taxon>
        <taxon>Elapinae</taxon>
        <taxon>Micrurus</taxon>
    </lineage>
</organism>